<accession>G3H0N0</accession>
<name>G3H0N0_CRIGR</name>
<dbReference type="Proteomes" id="UP000001075">
    <property type="component" value="Unassembled WGS sequence"/>
</dbReference>
<gene>
    <name evidence="1" type="ORF">I79_003694</name>
</gene>
<protein>
    <submittedName>
        <fullName evidence="1">Retrovirus-related Pol polyprotein LINE-1</fullName>
    </submittedName>
</protein>
<evidence type="ECO:0000313" key="2">
    <source>
        <dbReference type="Proteomes" id="UP000001075"/>
    </source>
</evidence>
<evidence type="ECO:0000313" key="1">
    <source>
        <dbReference type="EMBL" id="EGV93671.1"/>
    </source>
</evidence>
<dbReference type="EMBL" id="JH000095">
    <property type="protein sequence ID" value="EGV93671.1"/>
    <property type="molecule type" value="Genomic_DNA"/>
</dbReference>
<sequence>MPIDPHLSPCIVLTSKWIKDLNINPDTMNLIEKRVRNSLECIGTGDNFLNRTPTAQTTFRSIIN</sequence>
<reference evidence="2" key="1">
    <citation type="journal article" date="2011" name="Nat. Biotechnol.">
        <title>The genomic sequence of the Chinese hamster ovary (CHO)-K1 cell line.</title>
        <authorList>
            <person name="Xu X."/>
            <person name="Nagarajan H."/>
            <person name="Lewis N.E."/>
            <person name="Pan S."/>
            <person name="Cai Z."/>
            <person name="Liu X."/>
            <person name="Chen W."/>
            <person name="Xie M."/>
            <person name="Wang W."/>
            <person name="Hammond S."/>
            <person name="Andersen M.R."/>
            <person name="Neff N."/>
            <person name="Passarelli B."/>
            <person name="Koh W."/>
            <person name="Fan H.C."/>
            <person name="Wang J."/>
            <person name="Gui Y."/>
            <person name="Lee K.H."/>
            <person name="Betenbaugh M.J."/>
            <person name="Quake S.R."/>
            <person name="Famili I."/>
            <person name="Palsson B.O."/>
            <person name="Wang J."/>
        </authorList>
    </citation>
    <scope>NUCLEOTIDE SEQUENCE [LARGE SCALE GENOMIC DNA]</scope>
    <source>
        <strain evidence="2">CHO K1 cell line</strain>
    </source>
</reference>
<proteinExistence type="predicted"/>
<organism evidence="1 2">
    <name type="scientific">Cricetulus griseus</name>
    <name type="common">Chinese hamster</name>
    <name type="synonym">Cricetulus barabensis griseus</name>
    <dbReference type="NCBI Taxonomy" id="10029"/>
    <lineage>
        <taxon>Eukaryota</taxon>
        <taxon>Metazoa</taxon>
        <taxon>Chordata</taxon>
        <taxon>Craniata</taxon>
        <taxon>Vertebrata</taxon>
        <taxon>Euteleostomi</taxon>
        <taxon>Mammalia</taxon>
        <taxon>Eutheria</taxon>
        <taxon>Euarchontoglires</taxon>
        <taxon>Glires</taxon>
        <taxon>Rodentia</taxon>
        <taxon>Myomorpha</taxon>
        <taxon>Muroidea</taxon>
        <taxon>Cricetidae</taxon>
        <taxon>Cricetinae</taxon>
        <taxon>Cricetulus</taxon>
    </lineage>
</organism>
<dbReference type="AlphaFoldDB" id="G3H0N0"/>
<dbReference type="InParanoid" id="G3H0N0"/>